<dbReference type="Gene3D" id="1.25.40.10">
    <property type="entry name" value="Tetratricopeptide repeat domain"/>
    <property type="match status" value="1"/>
</dbReference>
<dbReference type="RefSeq" id="WP_100898400.1">
    <property type="nucleotide sequence ID" value="NZ_CAWNNC010000001.1"/>
</dbReference>
<sequence>MIEQVAIAFEHKDYQTAAKLLKQLLVESPEHPWVQFYLGRLYEVSGKLQDAEKVFRQLLRDTRNSRILTLAREGLRRLQEMEIEERQRAISQATAEGNNTELGVLVLEPLSNELKTEASRKFTQIMQLDPYTARLVLPSRGWRLYRTGQVGELKFYGNQLQQAGIPCFWATIAQIQQIQVYHVKYFQESTLKATVVCRNETNQLGSLTFDWSEVTARVVGLLPIFEEVVDRDVRGKLERKTQTQDYAQFCDLHLPGRRCILRLDDNGYEFQQGLEIIPQGSQNTIRINWNSLSSWIDEQLPQVKIWSDFTSFADTTLDQTEMLGHIKSYIHLLRREQTNWDSAFHLYSGLVFVKDAN</sequence>
<dbReference type="GO" id="GO:0006508">
    <property type="term" value="P:proteolysis"/>
    <property type="evidence" value="ECO:0007669"/>
    <property type="project" value="UniProtKB-KW"/>
</dbReference>
<dbReference type="Pfam" id="PF14559">
    <property type="entry name" value="TPR_19"/>
    <property type="match status" value="1"/>
</dbReference>
<reference evidence="1 2" key="1">
    <citation type="submission" date="2017-11" db="EMBL/GenBank/DDBJ databases">
        <title>Complete genome of a free-living desiccation-tolerant cyanobacterium and its photosynthetic adaptation to extreme terrestrial habitat.</title>
        <authorList>
            <person name="Shang J."/>
        </authorList>
    </citation>
    <scope>NUCLEOTIDE SEQUENCE [LARGE SCALE GENOMIC DNA]</scope>
    <source>
        <strain evidence="1 2">CCNUN1</strain>
    </source>
</reference>
<keyword evidence="1" id="KW-0378">Hydrolase</keyword>
<gene>
    <name evidence="1" type="ORF">COO91_02387</name>
</gene>
<dbReference type="Proteomes" id="UP000232003">
    <property type="component" value="Chromosome"/>
</dbReference>
<dbReference type="InterPro" id="IPR011990">
    <property type="entry name" value="TPR-like_helical_dom_sf"/>
</dbReference>
<accession>A0A2K8SNQ6</accession>
<dbReference type="GO" id="GO:0008233">
    <property type="term" value="F:peptidase activity"/>
    <property type="evidence" value="ECO:0007669"/>
    <property type="project" value="UniProtKB-KW"/>
</dbReference>
<dbReference type="KEGG" id="nfl:COO91_02387"/>
<keyword evidence="1" id="KW-0645">Protease</keyword>
<dbReference type="EMBL" id="CP024785">
    <property type="protein sequence ID" value="AUB36475.1"/>
    <property type="molecule type" value="Genomic_DNA"/>
</dbReference>
<dbReference type="AlphaFoldDB" id="A0A2K8SNQ6"/>
<dbReference type="SUPFAM" id="SSF48452">
    <property type="entry name" value="TPR-like"/>
    <property type="match status" value="1"/>
</dbReference>
<protein>
    <submittedName>
        <fullName evidence="1">Zn-dependent protease, containings TPR repeats</fullName>
    </submittedName>
</protein>
<name>A0A2K8SNQ6_9NOSO</name>
<evidence type="ECO:0000313" key="1">
    <source>
        <dbReference type="EMBL" id="AUB36475.1"/>
    </source>
</evidence>
<keyword evidence="2" id="KW-1185">Reference proteome</keyword>
<evidence type="ECO:0000313" key="2">
    <source>
        <dbReference type="Proteomes" id="UP000232003"/>
    </source>
</evidence>
<dbReference type="OrthoDB" id="478276at2"/>
<proteinExistence type="predicted"/>
<organism evidence="1 2">
    <name type="scientific">Nostoc flagelliforme CCNUN1</name>
    <dbReference type="NCBI Taxonomy" id="2038116"/>
    <lineage>
        <taxon>Bacteria</taxon>
        <taxon>Bacillati</taxon>
        <taxon>Cyanobacteriota</taxon>
        <taxon>Cyanophyceae</taxon>
        <taxon>Nostocales</taxon>
        <taxon>Nostocaceae</taxon>
        <taxon>Nostoc</taxon>
    </lineage>
</organism>